<dbReference type="AlphaFoldDB" id="A0A2A6BD37"/>
<reference evidence="1" key="2">
    <citation type="submission" date="2022-06" db="UniProtKB">
        <authorList>
            <consortium name="EnsemblMetazoa"/>
        </authorList>
    </citation>
    <scope>IDENTIFICATION</scope>
    <source>
        <strain evidence="1">PS312</strain>
    </source>
</reference>
<evidence type="ECO:0000313" key="1">
    <source>
        <dbReference type="EnsemblMetazoa" id="PPA45025.1"/>
    </source>
</evidence>
<dbReference type="EnsemblMetazoa" id="PPA45025.1">
    <property type="protein sequence ID" value="PPA45025.1"/>
    <property type="gene ID" value="WBGene00283394"/>
</dbReference>
<accession>A0A8R1V5I5</accession>
<proteinExistence type="predicted"/>
<organism evidence="1 2">
    <name type="scientific">Pristionchus pacificus</name>
    <name type="common">Parasitic nematode worm</name>
    <dbReference type="NCBI Taxonomy" id="54126"/>
    <lineage>
        <taxon>Eukaryota</taxon>
        <taxon>Metazoa</taxon>
        <taxon>Ecdysozoa</taxon>
        <taxon>Nematoda</taxon>
        <taxon>Chromadorea</taxon>
        <taxon>Rhabditida</taxon>
        <taxon>Rhabditina</taxon>
        <taxon>Diplogasteromorpha</taxon>
        <taxon>Diplogasteroidea</taxon>
        <taxon>Neodiplogasteridae</taxon>
        <taxon>Pristionchus</taxon>
    </lineage>
</organism>
<reference evidence="2" key="1">
    <citation type="journal article" date="2008" name="Nat. Genet.">
        <title>The Pristionchus pacificus genome provides a unique perspective on nematode lifestyle and parasitism.</title>
        <authorList>
            <person name="Dieterich C."/>
            <person name="Clifton S.W."/>
            <person name="Schuster L.N."/>
            <person name="Chinwalla A."/>
            <person name="Delehaunty K."/>
            <person name="Dinkelacker I."/>
            <person name="Fulton L."/>
            <person name="Fulton R."/>
            <person name="Godfrey J."/>
            <person name="Minx P."/>
            <person name="Mitreva M."/>
            <person name="Roeseler W."/>
            <person name="Tian H."/>
            <person name="Witte H."/>
            <person name="Yang S.P."/>
            <person name="Wilson R.K."/>
            <person name="Sommer R.J."/>
        </authorList>
    </citation>
    <scope>NUCLEOTIDE SEQUENCE [LARGE SCALE GENOMIC DNA]</scope>
    <source>
        <strain evidence="2">PS312</strain>
    </source>
</reference>
<evidence type="ECO:0000313" key="2">
    <source>
        <dbReference type="Proteomes" id="UP000005239"/>
    </source>
</evidence>
<protein>
    <submittedName>
        <fullName evidence="1">Uncharacterized protein</fullName>
    </submittedName>
</protein>
<gene>
    <name evidence="1" type="primary">WBGene00283394</name>
</gene>
<accession>A0A2A6BD37</accession>
<sequence length="63" mass="7205">MTRVIVTISCFILLMLIALSQTAPHGHRGERQATPLLMLELLEEMIMKEACNHRRDPHVRPGK</sequence>
<keyword evidence="2" id="KW-1185">Reference proteome</keyword>
<name>A0A2A6BD37_PRIPA</name>
<dbReference type="Proteomes" id="UP000005239">
    <property type="component" value="Unassembled WGS sequence"/>
</dbReference>